<evidence type="ECO:0000256" key="7">
    <source>
        <dbReference type="PROSITE-ProRule" id="PRU00042"/>
    </source>
</evidence>
<organism evidence="10 11">
    <name type="scientific">Trichogramma brassicae</name>
    <dbReference type="NCBI Taxonomy" id="86971"/>
    <lineage>
        <taxon>Eukaryota</taxon>
        <taxon>Metazoa</taxon>
        <taxon>Ecdysozoa</taxon>
        <taxon>Arthropoda</taxon>
        <taxon>Hexapoda</taxon>
        <taxon>Insecta</taxon>
        <taxon>Pterygota</taxon>
        <taxon>Neoptera</taxon>
        <taxon>Endopterygota</taxon>
        <taxon>Hymenoptera</taxon>
        <taxon>Apocrita</taxon>
        <taxon>Proctotrupomorpha</taxon>
        <taxon>Chalcidoidea</taxon>
        <taxon>Trichogrammatidae</taxon>
        <taxon>Trichogramma</taxon>
    </lineage>
</organism>
<name>A0A6H5J5U6_9HYME</name>
<dbReference type="GO" id="GO:0008270">
    <property type="term" value="F:zinc ion binding"/>
    <property type="evidence" value="ECO:0007669"/>
    <property type="project" value="UniProtKB-KW"/>
</dbReference>
<keyword evidence="5" id="KW-0862">Zinc</keyword>
<comment type="subcellular location">
    <subcellularLocation>
        <location evidence="1">Nucleus</location>
    </subcellularLocation>
</comment>
<keyword evidence="2" id="KW-0479">Metal-binding</keyword>
<feature type="domain" description="C2H2-type" evidence="9">
    <location>
        <begin position="285"/>
        <end position="313"/>
    </location>
</feature>
<evidence type="ECO:0000256" key="6">
    <source>
        <dbReference type="ARBA" id="ARBA00023242"/>
    </source>
</evidence>
<dbReference type="OrthoDB" id="7685779at2759"/>
<dbReference type="EMBL" id="CADCXV010001494">
    <property type="protein sequence ID" value="CAB0044818.1"/>
    <property type="molecule type" value="Genomic_DNA"/>
</dbReference>
<dbReference type="PROSITE" id="PS50157">
    <property type="entry name" value="ZINC_FINGER_C2H2_2"/>
    <property type="match status" value="6"/>
</dbReference>
<feature type="domain" description="C2H2-type" evidence="9">
    <location>
        <begin position="256"/>
        <end position="284"/>
    </location>
</feature>
<dbReference type="InterPro" id="IPR036236">
    <property type="entry name" value="Znf_C2H2_sf"/>
</dbReference>
<dbReference type="Pfam" id="PF00096">
    <property type="entry name" value="zf-C2H2"/>
    <property type="match status" value="4"/>
</dbReference>
<dbReference type="Gene3D" id="3.30.160.60">
    <property type="entry name" value="Classic Zinc Finger"/>
    <property type="match status" value="6"/>
</dbReference>
<feature type="domain" description="C2H2-type" evidence="9">
    <location>
        <begin position="314"/>
        <end position="342"/>
    </location>
</feature>
<dbReference type="AlphaFoldDB" id="A0A6H5J5U6"/>
<evidence type="ECO:0000313" key="11">
    <source>
        <dbReference type="Proteomes" id="UP000479190"/>
    </source>
</evidence>
<proteinExistence type="predicted"/>
<evidence type="ECO:0000256" key="2">
    <source>
        <dbReference type="ARBA" id="ARBA00022723"/>
    </source>
</evidence>
<dbReference type="PROSITE" id="PS00028">
    <property type="entry name" value="ZINC_FINGER_C2H2_1"/>
    <property type="match status" value="6"/>
</dbReference>
<dbReference type="InterPro" id="IPR013087">
    <property type="entry name" value="Znf_C2H2_type"/>
</dbReference>
<evidence type="ECO:0000256" key="4">
    <source>
        <dbReference type="ARBA" id="ARBA00022771"/>
    </source>
</evidence>
<dbReference type="GO" id="GO:0000981">
    <property type="term" value="F:DNA-binding transcription factor activity, RNA polymerase II-specific"/>
    <property type="evidence" value="ECO:0007669"/>
    <property type="project" value="TreeGrafter"/>
</dbReference>
<feature type="region of interest" description="Disordered" evidence="8">
    <location>
        <begin position="404"/>
        <end position="428"/>
    </location>
</feature>
<dbReference type="Proteomes" id="UP000479190">
    <property type="component" value="Unassembled WGS sequence"/>
</dbReference>
<dbReference type="PANTHER" id="PTHR23226:SF416">
    <property type="entry name" value="FI01424P"/>
    <property type="match status" value="1"/>
</dbReference>
<evidence type="ECO:0000313" key="10">
    <source>
        <dbReference type="EMBL" id="CAB0044818.1"/>
    </source>
</evidence>
<gene>
    <name evidence="10" type="ORF">TBRA_LOCUS16400</name>
</gene>
<protein>
    <recommendedName>
        <fullName evidence="9">C2H2-type domain-containing protein</fullName>
    </recommendedName>
</protein>
<dbReference type="GO" id="GO:0000978">
    <property type="term" value="F:RNA polymerase II cis-regulatory region sequence-specific DNA binding"/>
    <property type="evidence" value="ECO:0007669"/>
    <property type="project" value="TreeGrafter"/>
</dbReference>
<dbReference type="PANTHER" id="PTHR23226">
    <property type="entry name" value="ZINC FINGER AND SCAN DOMAIN-CONTAINING"/>
    <property type="match status" value="1"/>
</dbReference>
<evidence type="ECO:0000256" key="3">
    <source>
        <dbReference type="ARBA" id="ARBA00022737"/>
    </source>
</evidence>
<dbReference type="SUPFAM" id="SSF57667">
    <property type="entry name" value="beta-beta-alpha zinc fingers"/>
    <property type="match status" value="3"/>
</dbReference>
<sequence>MYHLSHILVAEQAMGLELPRWPRRSFPGVSVTTAFSCGTRDSADDAHETHQTEHGVRIGAVHMGIRGVGGAGWYRAFFLRGGHVFGRQIRELLAEVTQRARTRWTATRAWPRATVTYSERDFMDIAKITLATSVKRFLEKEEQSVYRTLFFCRVKEEPKDIHAAASDDYIFDTVNPCRVNNYETFPIVKPSIKGILLQSGWRLPCMLGENATFEPNLLTTHEGRKNYACDKCEKVFRTRRYILVHQRTVHEGRRDFECDKCEKKFGNKQQLLRHRSAVHEGRKDYRCDKCEKMFGDPSTLIRHRKVFHEGRHDFTCLNCEKKFGYKADLLRHQRTVHEGCKDFVCDKCGKKFGEKWIMIQHRRTVHEGRKDFACDKCEKKFGFKSNLFFHRKTVHEGRKDYACDNSSSSSSSSSSSELVNGRCTSRRSNDGKLLCARSSAGCRPLLSCRCCSIAKSKKKKKKREIRVRSCMRRILSFSVSFTGVSRINAPLLLWQHSEQQRTLYTLDRGS</sequence>
<evidence type="ECO:0000256" key="5">
    <source>
        <dbReference type="ARBA" id="ARBA00022833"/>
    </source>
</evidence>
<keyword evidence="4 7" id="KW-0863">Zinc-finger</keyword>
<accession>A0A6H5J5U6</accession>
<feature type="domain" description="C2H2-type" evidence="9">
    <location>
        <begin position="372"/>
        <end position="400"/>
    </location>
</feature>
<keyword evidence="6" id="KW-0539">Nucleus</keyword>
<keyword evidence="11" id="KW-1185">Reference proteome</keyword>
<reference evidence="10 11" key="1">
    <citation type="submission" date="2020-02" db="EMBL/GenBank/DDBJ databases">
        <authorList>
            <person name="Ferguson B K."/>
        </authorList>
    </citation>
    <scope>NUCLEOTIDE SEQUENCE [LARGE SCALE GENOMIC DNA]</scope>
</reference>
<keyword evidence="3" id="KW-0677">Repeat</keyword>
<feature type="domain" description="C2H2-type" evidence="9">
    <location>
        <begin position="227"/>
        <end position="255"/>
    </location>
</feature>
<evidence type="ECO:0000256" key="8">
    <source>
        <dbReference type="SAM" id="MobiDB-lite"/>
    </source>
</evidence>
<feature type="compositionally biased region" description="Low complexity" evidence="8">
    <location>
        <begin position="406"/>
        <end position="416"/>
    </location>
</feature>
<feature type="domain" description="C2H2-type" evidence="9">
    <location>
        <begin position="343"/>
        <end position="371"/>
    </location>
</feature>
<evidence type="ECO:0000256" key="1">
    <source>
        <dbReference type="ARBA" id="ARBA00004123"/>
    </source>
</evidence>
<evidence type="ECO:0000259" key="9">
    <source>
        <dbReference type="PROSITE" id="PS50157"/>
    </source>
</evidence>
<dbReference type="SMART" id="SM00355">
    <property type="entry name" value="ZnF_C2H2"/>
    <property type="match status" value="6"/>
</dbReference>